<feature type="domain" description="VWFA" evidence="4">
    <location>
        <begin position="390"/>
        <end position="522"/>
    </location>
</feature>
<sequence>MRKIGLKVLQFVAMCMLVSPSFQSIIHLADRDVIADTVANTEKKVYLDEDYAKIEGKYVEKEDTLEWTLEFEKKKSDNEGRIRIAIDTAAAGIGTVTNIRGSGLASYDEEGAELKTETINEQEWYVGKVYSKNQETGMLIFETEKLPDTKEGELPLQVVVDEKVKVTDNEAANNNEGTDNQEAVENKEETAETQRDDTSVESDEPIIPSGQPLARIQSPLFSGILARLGPTATDDPYTYVYPQGPATSEQNRYPLFATNDFTSVLDNWSQSSKVYSGDKGSLYDNNQLIDDSDYSIGGANWRNYNYATDNGSTATEGDTNLPAQTVQLWGTERNFANSYLDYNGAYVKKWVEPVLPSTTEEGVSPQDATTLYNVYLDVIGGEDKSITPVDVVFVLDKSASMSEGTTGSAISQSKDAALRESVIEISANLLSAPGMDVRIGLVNFYHSSTAINNQDMINSDTLAMTDNLNSITTSTALTRTPIGGTPLTLGLRKGYEVLYKDNGGTERNPEKILIVVGDGTPTFSYAPIQSRTSRGGNNWNSWNVMPDKLATDNGTLFKNFETFSGNTSNAGFTYPVTYATDFNRPANTNQIQYRYGEVKDDDDKEMHWAGTGSASNNTTGAATTQEKSSAINTVAYHHWLKNTYESPPNIFTIGLGIEGNVSGRQRLDAIGRNVLKNIADTKPNGTDPYYYNANNKAEIVDALENISATFKKTIEQATLYDETGFNVSLFGGGNSAEIQYYHLENSESGTKYEAPEVWDVSKHGTKPPDVVATPTQYQGHENHAYAFSPISLGEGEMVRIKYQVKLDSGAQDGKFYTVNNMAYLQNLEDYQNDRTTGRMYLPAPSIRYEHKDRNLQIQKTGQDGEALAGVDFALYDKDPDKSEVEPIEIRRTTNDGLAIFETKIPILGDEDGAVSAIYWVREISGPPRYQLIDETYSFQIKKYIAGVGEKLGHYELVNASTSGERVGGPEGEDKNSTNKGAHHTFSVVQEPNDEETDYKDIYVKLSIRNEFKPVHLNIEKLVKDSDVPINGAEFEVYKTNGEGDAQGNAVAKGVSGSNVKEDKKGLLTFYRVNEEGNYILDETNNKIIHPFGEPDSFEYGEEDEKYAEYKIIETKSPEGFEDPTENDGWLLQIYGNSEGTIKYQRLNEEGWHYLTFTEDDDGLLWIDYEVYNTFKYREVKVKKVDQNGEPLDGAGFDIKKTDDLGFPLYRAYTGNPRDPTPQESGIGSFYLYRVGLDKYEDLVYTDPLKLAVGKYEISEAVAPNGYQLSGQTASFGLNEEGQFVINGVAITDETADLGEDYAIINGVLQVTLKNELAPLDLTLFKLDSTNNQNLPGAAFSLEREVNPGEYEMIDDGLTPDQADLSKFLSQDLAAGNYRIKEETAPDGYMRLPGHFILTISYRETAEKSGGEVIPGKEKGSLKAEIAYYPDGGTDDPSVTQEVTYELTTDNRIQLLVNIGNDPEKPLPATGGTGPYLYFIIAALLIGVSALIGGVLYVKSHRKGRV</sequence>
<organism evidence="5 6">
    <name type="scientific">Enterococcus durans</name>
    <dbReference type="NCBI Taxonomy" id="53345"/>
    <lineage>
        <taxon>Bacteria</taxon>
        <taxon>Bacillati</taxon>
        <taxon>Bacillota</taxon>
        <taxon>Bacilli</taxon>
        <taxon>Lactobacillales</taxon>
        <taxon>Enterococcaceae</taxon>
        <taxon>Enterococcus</taxon>
    </lineage>
</organism>
<name>A0A367CIJ6_9ENTE</name>
<feature type="region of interest" description="Disordered" evidence="1">
    <location>
        <begin position="168"/>
        <end position="211"/>
    </location>
</feature>
<reference evidence="5 6" key="1">
    <citation type="submission" date="2015-06" db="EMBL/GenBank/DDBJ databases">
        <title>The Genome Sequence of Enterococcus durans 4EA1.</title>
        <authorList>
            <consortium name="The Broad Institute Genomics Platform"/>
            <consortium name="The Broad Institute Genome Sequencing Center for Infectious Disease"/>
            <person name="Earl A.M."/>
            <person name="Van Tyne D."/>
            <person name="Lebreton F."/>
            <person name="Saavedra J.T."/>
            <person name="Gilmore M.S."/>
            <person name="Manson Mcguire A."/>
            <person name="Clock S."/>
            <person name="Crupain M."/>
            <person name="Rangan U."/>
            <person name="Young S."/>
            <person name="Abouelleil A."/>
            <person name="Cao P."/>
            <person name="Chapman S.B."/>
            <person name="Griggs A."/>
            <person name="Priest M."/>
            <person name="Shea T."/>
            <person name="Wortman J."/>
            <person name="Nusbaum C."/>
            <person name="Birren B."/>
        </authorList>
    </citation>
    <scope>NUCLEOTIDE SEQUENCE [LARGE SCALE GENOMIC DNA]</scope>
    <source>
        <strain evidence="5 6">4EA1</strain>
    </source>
</reference>
<dbReference type="Pfam" id="PF21426">
    <property type="entry name" value="GBS104-like_Ig"/>
    <property type="match status" value="1"/>
</dbReference>
<feature type="compositionally biased region" description="Polar residues" evidence="1">
    <location>
        <begin position="170"/>
        <end position="183"/>
    </location>
</feature>
<evidence type="ECO:0000256" key="2">
    <source>
        <dbReference type="SAM" id="Phobius"/>
    </source>
</evidence>
<dbReference type="PROSITE" id="PS50234">
    <property type="entry name" value="VWFA"/>
    <property type="match status" value="1"/>
</dbReference>
<evidence type="ECO:0000256" key="1">
    <source>
        <dbReference type="SAM" id="MobiDB-lite"/>
    </source>
</evidence>
<evidence type="ECO:0000259" key="4">
    <source>
        <dbReference type="PROSITE" id="PS50234"/>
    </source>
</evidence>
<dbReference type="RefSeq" id="WP_113845277.1">
    <property type="nucleotide sequence ID" value="NZ_LEPB01000001.1"/>
</dbReference>
<dbReference type="InterPro" id="IPR002035">
    <property type="entry name" value="VWF_A"/>
</dbReference>
<dbReference type="SMART" id="SM00327">
    <property type="entry name" value="VWA"/>
    <property type="match status" value="1"/>
</dbReference>
<evidence type="ECO:0000313" key="5">
    <source>
        <dbReference type="EMBL" id="RCA12316.1"/>
    </source>
</evidence>
<dbReference type="SUPFAM" id="SSF53300">
    <property type="entry name" value="vWA-like"/>
    <property type="match status" value="1"/>
</dbReference>
<keyword evidence="3" id="KW-0732">Signal</keyword>
<feature type="signal peptide" evidence="3">
    <location>
        <begin position="1"/>
        <end position="24"/>
    </location>
</feature>
<accession>A0A367CIJ6</accession>
<dbReference type="CDD" id="cd00198">
    <property type="entry name" value="vWFA"/>
    <property type="match status" value="1"/>
</dbReference>
<dbReference type="EMBL" id="LEPB01000001">
    <property type="protein sequence ID" value="RCA12316.1"/>
    <property type="molecule type" value="Genomic_DNA"/>
</dbReference>
<feature type="chain" id="PRO_5038370392" evidence="3">
    <location>
        <begin position="25"/>
        <end position="1505"/>
    </location>
</feature>
<gene>
    <name evidence="5" type="ORF">EA71_00523</name>
</gene>
<dbReference type="InterPro" id="IPR049319">
    <property type="entry name" value="GBS104-like_Ig"/>
</dbReference>
<keyword evidence="2" id="KW-0812">Transmembrane</keyword>
<dbReference type="InterPro" id="IPR036465">
    <property type="entry name" value="vWFA_dom_sf"/>
</dbReference>
<feature type="compositionally biased region" description="Basic and acidic residues" evidence="1">
    <location>
        <begin position="184"/>
        <end position="198"/>
    </location>
</feature>
<feature type="transmembrane region" description="Helical" evidence="2">
    <location>
        <begin position="1475"/>
        <end position="1497"/>
    </location>
</feature>
<keyword evidence="2" id="KW-0472">Membrane</keyword>
<evidence type="ECO:0000256" key="3">
    <source>
        <dbReference type="SAM" id="SignalP"/>
    </source>
</evidence>
<dbReference type="Gene3D" id="3.40.50.410">
    <property type="entry name" value="von Willebrand factor, type A domain"/>
    <property type="match status" value="1"/>
</dbReference>
<protein>
    <submittedName>
        <fullName evidence="5">von Willebrand factor protein</fullName>
    </submittedName>
</protein>
<proteinExistence type="predicted"/>
<keyword evidence="2" id="KW-1133">Transmembrane helix</keyword>
<dbReference type="Gene3D" id="2.60.40.10">
    <property type="entry name" value="Immunoglobulins"/>
    <property type="match status" value="4"/>
</dbReference>
<dbReference type="Proteomes" id="UP000252797">
    <property type="component" value="Unassembled WGS sequence"/>
</dbReference>
<dbReference type="InterPro" id="IPR013783">
    <property type="entry name" value="Ig-like_fold"/>
</dbReference>
<comment type="caution">
    <text evidence="5">The sequence shown here is derived from an EMBL/GenBank/DDBJ whole genome shotgun (WGS) entry which is preliminary data.</text>
</comment>
<feature type="region of interest" description="Disordered" evidence="1">
    <location>
        <begin position="961"/>
        <end position="982"/>
    </location>
</feature>
<dbReference type="Gene3D" id="2.60.40.2110">
    <property type="match status" value="1"/>
</dbReference>
<evidence type="ECO:0000313" key="6">
    <source>
        <dbReference type="Proteomes" id="UP000252797"/>
    </source>
</evidence>
<dbReference type="InterPro" id="IPR041033">
    <property type="entry name" value="SpaA_PFL_dom_1"/>
</dbReference>
<dbReference type="Pfam" id="PF17802">
    <property type="entry name" value="SpaA"/>
    <property type="match status" value="3"/>
</dbReference>